<reference evidence="5" key="1">
    <citation type="journal article" date="2021" name="G3 (Bethesda)">
        <title>Chromosome assembled and annotated genome sequence of Aspergillus flavus NRRL 3357.</title>
        <authorList>
            <person name="Skerker J.M."/>
            <person name="Pianalto K.M."/>
            <person name="Mondo S.J."/>
            <person name="Yang K."/>
            <person name="Arkin A.P."/>
            <person name="Keller N.P."/>
            <person name="Grigoriev I.V."/>
            <person name="Louise Glass N.L."/>
        </authorList>
    </citation>
    <scope>NUCLEOTIDE SEQUENCE [LARGE SCALE GENOMIC DNA]</scope>
    <source>
        <strain evidence="5">ATCC 200026 / FGSC A1120 / IAM 13836 / NRRL 3357 / JCM 12722 / SRRC 167</strain>
    </source>
</reference>
<dbReference type="PROSITE" id="PS50088">
    <property type="entry name" value="ANK_REPEAT"/>
    <property type="match status" value="8"/>
</dbReference>
<dbReference type="InterPro" id="IPR002110">
    <property type="entry name" value="Ankyrin_rpt"/>
</dbReference>
<proteinExistence type="predicted"/>
<evidence type="ECO:0000256" key="2">
    <source>
        <dbReference type="ARBA" id="ARBA00023043"/>
    </source>
</evidence>
<dbReference type="AlphaFoldDB" id="A0A7G5KJD7"/>
<evidence type="ECO:0000313" key="4">
    <source>
        <dbReference type="EMBL" id="QRD93144.1"/>
    </source>
</evidence>
<dbReference type="SUPFAM" id="SSF48403">
    <property type="entry name" value="Ankyrin repeat"/>
    <property type="match status" value="3"/>
</dbReference>
<dbReference type="Pfam" id="PF00023">
    <property type="entry name" value="Ank"/>
    <property type="match status" value="1"/>
</dbReference>
<dbReference type="Proteomes" id="UP000596276">
    <property type="component" value="Chromosome 8"/>
</dbReference>
<dbReference type="Gene3D" id="1.25.40.20">
    <property type="entry name" value="Ankyrin repeat-containing domain"/>
    <property type="match status" value="4"/>
</dbReference>
<gene>
    <name evidence="4" type="ORF">F9C07_2287670</name>
</gene>
<dbReference type="InterPro" id="IPR025676">
    <property type="entry name" value="Clr5_dom"/>
</dbReference>
<dbReference type="PRINTS" id="PR01415">
    <property type="entry name" value="ANKYRIN"/>
</dbReference>
<evidence type="ECO:0000256" key="1">
    <source>
        <dbReference type="ARBA" id="ARBA00022737"/>
    </source>
</evidence>
<keyword evidence="1" id="KW-0677">Repeat</keyword>
<protein>
    <submittedName>
        <fullName evidence="4">Ankyrin repeat-containing protein</fullName>
    </submittedName>
</protein>
<keyword evidence="2" id="KW-0040">ANK repeat</keyword>
<dbReference type="PANTHER" id="PTHR24198:SF194">
    <property type="entry name" value="INVERSIN-A"/>
    <property type="match status" value="1"/>
</dbReference>
<sequence length="1105" mass="122007">MPKKAPRIPDETWDQHKEAIIAFYSGNPLDRTMKYMVEEYGFQASKNQYIGKLKLWGVGKYHPGSDWAIIQSRKRKRSQMGKDSDVHIRGRKYTREEIEKEIARHVPLGREWCSSDDVLPDYITICTPRIEPTGALGIRRDFLLRDLPWYQCNQEIHTLVSGLLRRHFAPSSPGTSLEISVRELAPQSDSDLPQLHVGPDSRLGTKNDLNIYLPPEDLEIGNSSTTNLRALQGKSPLSILKVFLQRFAFLSANNRLDQWQFNEVFSWIVEKGGANILLFLCRLKSPLMKVFARKVFCSAVMFGDISLGRKVLQCGVRLQTDDPSQRSRLTDYLSTAIHGRHKAMVELLCKAGVRPEVKNRWSWRDDWDLQLPILHTLLAFGADPERFFTEEKTGFPLINAALNGSLRAVQLLLNRGARVNLYLAQYYGTALQAAASQGHVEVARYLIQHGADTNGPCVMQIHLTNYFYFSDELIPLLTPVQIAAKINNLGLVQILLQHGASAMACPVSAYFDFKLYFSHRAEEDWNDTQRYTPRYDSKHKVYTALQYGALNQNMEIIALLLSTGVAPDSRVAPYVDDTPLQMSTRLGNVEMFRLLWSWGADLNAPPASRNGRTAVQGAAESGSLMILLMLRHAGAQINEPAGAKQGMTALQAACLNGNSLIAGVLLAHGADLNLGPSSVEGLTAIQAAAAHGDIRLVRDLITLGAQVNAPASEGGRTALLAAIEHESLPLLELLVQHGADVNATGGYGFLSPLSEAASHDWLKGVHFLLEHGANVDATPSDPDENELYALWEVLSPLGWAIRNASVEMIDLLLQHDADVLGTVIFYYSNSRSALIHAIHEGANFEVIELLLAKVPDLQKHPGWENALKVALVDSIEVGTIYRQRILEKINLLPPLLRQRAIQKAWDALPTNYDGLDDTEETLVETIELLIESGVPLDSRADDGSTLVLRTARYGYDKSCASLIGHGAAVNIYPTKYSGTPLQESIRSTHVNIANVLLEHGADINALPAENRGVTALQAASINGMFELAVRLLERGADVSAPAAPRNGRTAIDGAAERGHFDMVQLLLNAYGEDADLEPVRRQAAGYAEEEGHFEISQWLRGYSAG</sequence>
<name>A0A7G5KJD7_ASPFN</name>
<evidence type="ECO:0000259" key="3">
    <source>
        <dbReference type="Pfam" id="PF14420"/>
    </source>
</evidence>
<evidence type="ECO:0000313" key="5">
    <source>
        <dbReference type="Proteomes" id="UP000596276"/>
    </source>
</evidence>
<dbReference type="EMBL" id="CP044616">
    <property type="protein sequence ID" value="QRD93144.1"/>
    <property type="molecule type" value="Genomic_DNA"/>
</dbReference>
<dbReference type="Pfam" id="PF13637">
    <property type="entry name" value="Ank_4"/>
    <property type="match status" value="1"/>
</dbReference>
<dbReference type="VEuPathDB" id="FungiDB:AFLA_013265"/>
<dbReference type="Pfam" id="PF14420">
    <property type="entry name" value="Clr5"/>
    <property type="match status" value="1"/>
</dbReference>
<dbReference type="PROSITE" id="PS50297">
    <property type="entry name" value="ANK_REP_REGION"/>
    <property type="match status" value="8"/>
</dbReference>
<dbReference type="InterPro" id="IPR036770">
    <property type="entry name" value="Ankyrin_rpt-contain_sf"/>
</dbReference>
<feature type="domain" description="Clr5" evidence="3">
    <location>
        <begin position="9"/>
        <end position="60"/>
    </location>
</feature>
<dbReference type="VEuPathDB" id="FungiDB:F9C07_2287670"/>
<dbReference type="Pfam" id="PF12796">
    <property type="entry name" value="Ank_2"/>
    <property type="match status" value="4"/>
</dbReference>
<dbReference type="PANTHER" id="PTHR24198">
    <property type="entry name" value="ANKYRIN REPEAT AND PROTEIN KINASE DOMAIN-CONTAINING PROTEIN"/>
    <property type="match status" value="1"/>
</dbReference>
<keyword evidence="5" id="KW-1185">Reference proteome</keyword>
<accession>A0A7G5KJD7</accession>
<organism evidence="4 5">
    <name type="scientific">Aspergillus flavus (strain ATCC 200026 / FGSC A1120 / IAM 13836 / NRRL 3357 / JCM 12722 / SRRC 167)</name>
    <dbReference type="NCBI Taxonomy" id="332952"/>
    <lineage>
        <taxon>Eukaryota</taxon>
        <taxon>Fungi</taxon>
        <taxon>Dikarya</taxon>
        <taxon>Ascomycota</taxon>
        <taxon>Pezizomycotina</taxon>
        <taxon>Eurotiomycetes</taxon>
        <taxon>Eurotiomycetidae</taxon>
        <taxon>Eurotiales</taxon>
        <taxon>Aspergillaceae</taxon>
        <taxon>Aspergillus</taxon>
        <taxon>Aspergillus subgen. Circumdati</taxon>
    </lineage>
</organism>
<dbReference type="SMART" id="SM00248">
    <property type="entry name" value="ANK"/>
    <property type="match status" value="17"/>
</dbReference>